<reference evidence="6 7" key="1">
    <citation type="journal article" date="2016" name="Front. Microbiol.">
        <title>Genomic Resource of Rice Seed Associated Bacteria.</title>
        <authorList>
            <person name="Midha S."/>
            <person name="Bansal K."/>
            <person name="Sharma S."/>
            <person name="Kumar N."/>
            <person name="Patil P.P."/>
            <person name="Chaudhry V."/>
            <person name="Patil P.B."/>
        </authorList>
    </citation>
    <scope>NUCLEOTIDE SEQUENCE [LARGE SCALE GENOMIC DNA]</scope>
    <source>
        <strain evidence="6 7">NS354</strain>
    </source>
</reference>
<evidence type="ECO:0000259" key="5">
    <source>
        <dbReference type="PROSITE" id="PS50977"/>
    </source>
</evidence>
<proteinExistence type="predicted"/>
<keyword evidence="2 4" id="KW-0238">DNA-binding</keyword>
<keyword evidence="7" id="KW-1185">Reference proteome</keyword>
<dbReference type="AlphaFoldDB" id="A0A147EPC7"/>
<feature type="domain" description="HTH tetR-type" evidence="5">
    <location>
        <begin position="6"/>
        <end position="66"/>
    </location>
</feature>
<dbReference type="GO" id="GO:0003677">
    <property type="term" value="F:DNA binding"/>
    <property type="evidence" value="ECO:0007669"/>
    <property type="project" value="UniProtKB-UniRule"/>
</dbReference>
<dbReference type="EMBL" id="LDRK01000024">
    <property type="protein sequence ID" value="KTR86332.1"/>
    <property type="molecule type" value="Genomic_DNA"/>
</dbReference>
<name>A0A147EPC7_9MICO</name>
<dbReference type="Proteomes" id="UP000070810">
    <property type="component" value="Unassembled WGS sequence"/>
</dbReference>
<dbReference type="Gene3D" id="1.10.357.10">
    <property type="entry name" value="Tetracycline Repressor, domain 2"/>
    <property type="match status" value="1"/>
</dbReference>
<organism evidence="6 7">
    <name type="scientific">Leucobacter chromiiresistens</name>
    <dbReference type="NCBI Taxonomy" id="1079994"/>
    <lineage>
        <taxon>Bacteria</taxon>
        <taxon>Bacillati</taxon>
        <taxon>Actinomycetota</taxon>
        <taxon>Actinomycetes</taxon>
        <taxon>Micrococcales</taxon>
        <taxon>Microbacteriaceae</taxon>
        <taxon>Leucobacter</taxon>
    </lineage>
</organism>
<dbReference type="SUPFAM" id="SSF48498">
    <property type="entry name" value="Tetracyclin repressor-like, C-terminal domain"/>
    <property type="match status" value="1"/>
</dbReference>
<feature type="DNA-binding region" description="H-T-H motif" evidence="4">
    <location>
        <begin position="29"/>
        <end position="48"/>
    </location>
</feature>
<gene>
    <name evidence="6" type="ORF">NS354_05240</name>
</gene>
<evidence type="ECO:0000256" key="4">
    <source>
        <dbReference type="PROSITE-ProRule" id="PRU00335"/>
    </source>
</evidence>
<evidence type="ECO:0000313" key="6">
    <source>
        <dbReference type="EMBL" id="KTR86332.1"/>
    </source>
</evidence>
<dbReference type="Pfam" id="PF00440">
    <property type="entry name" value="TetR_N"/>
    <property type="match status" value="1"/>
</dbReference>
<dbReference type="SUPFAM" id="SSF46689">
    <property type="entry name" value="Homeodomain-like"/>
    <property type="match status" value="1"/>
</dbReference>
<dbReference type="PANTHER" id="PTHR47506">
    <property type="entry name" value="TRANSCRIPTIONAL REGULATORY PROTEIN"/>
    <property type="match status" value="1"/>
</dbReference>
<dbReference type="OrthoDB" id="6929199at2"/>
<evidence type="ECO:0000256" key="1">
    <source>
        <dbReference type="ARBA" id="ARBA00023015"/>
    </source>
</evidence>
<dbReference type="PANTHER" id="PTHR47506:SF6">
    <property type="entry name" value="HTH-TYPE TRANSCRIPTIONAL REPRESSOR NEMR"/>
    <property type="match status" value="1"/>
</dbReference>
<dbReference type="PROSITE" id="PS50977">
    <property type="entry name" value="HTH_TETR_2"/>
    <property type="match status" value="1"/>
</dbReference>
<dbReference type="PATRIC" id="fig|1079994.3.peg.1134"/>
<dbReference type="RefSeq" id="WP_058593534.1">
    <property type="nucleotide sequence ID" value="NZ_LDRK01000024.1"/>
</dbReference>
<accession>A0A147EPC7</accession>
<sequence>MTGDTPDRRSQIVRAAIDDIIELGVHRATHRSIAARAAVPPGSLTYYFGGLHEIFEAAFRAMYTDMSQEYRARLERATNVDAAIDAVVDLIAGDYVDDRQMRALFEMYSFGSVNATVREYCHDWMRLSRSSLSMHFPERTARALDALIEGWPMHRYFERRDLDRAYVRDVVQAVVRLG</sequence>
<dbReference type="InterPro" id="IPR036271">
    <property type="entry name" value="Tet_transcr_reg_TetR-rel_C_sf"/>
</dbReference>
<comment type="caution">
    <text evidence="6">The sequence shown here is derived from an EMBL/GenBank/DDBJ whole genome shotgun (WGS) entry which is preliminary data.</text>
</comment>
<evidence type="ECO:0000256" key="3">
    <source>
        <dbReference type="ARBA" id="ARBA00023163"/>
    </source>
</evidence>
<dbReference type="InterPro" id="IPR009057">
    <property type="entry name" value="Homeodomain-like_sf"/>
</dbReference>
<protein>
    <recommendedName>
        <fullName evidence="5">HTH tetR-type domain-containing protein</fullName>
    </recommendedName>
</protein>
<evidence type="ECO:0000256" key="2">
    <source>
        <dbReference type="ARBA" id="ARBA00023125"/>
    </source>
</evidence>
<keyword evidence="1" id="KW-0805">Transcription regulation</keyword>
<keyword evidence="3" id="KW-0804">Transcription</keyword>
<dbReference type="InterPro" id="IPR001647">
    <property type="entry name" value="HTH_TetR"/>
</dbReference>
<evidence type="ECO:0000313" key="7">
    <source>
        <dbReference type="Proteomes" id="UP000070810"/>
    </source>
</evidence>